<keyword evidence="2" id="KW-0964">Secreted</keyword>
<feature type="chain" id="PRO_5002538591" evidence="5">
    <location>
        <begin position="21"/>
        <end position="326"/>
    </location>
</feature>
<evidence type="ECO:0000256" key="2">
    <source>
        <dbReference type="ARBA" id="ARBA00022525"/>
    </source>
</evidence>
<sequence length="326" mass="36923">MLILSIFLIITLTRPAPVQASTFLEVPFSIQIPNGKWVQPFKDACEETSLLMVDAFYRHSGFKDKKDTIKKILSLVDLEDRVFGFSKDTNTEVMVKIINDFFPFEARVVDKPTISMIKGEIDAMRLVLVPANGRLLPNPYFRNPGPLYHVVVIVGYDDARKEFITNDPATRHGKNFRYAMDVLMRANMDWVPDLEGERSKVMIFTSPMADMTAESDADNDGLSKKDEIARGTNLYLADTDDDGFNDGKEVAAGYNPLVAETKFQKPMLARAQGELRVYWIEDGKRHYVPSPAVMKVRGWSWGDVRTVSVAFLNRFQEVEPETVPPT</sequence>
<dbReference type="InterPro" id="IPR039564">
    <property type="entry name" value="Peptidase_C39-like"/>
</dbReference>
<evidence type="ECO:0000256" key="5">
    <source>
        <dbReference type="SAM" id="SignalP"/>
    </source>
</evidence>
<organism evidence="7 8">
    <name type="scientific">Candidatus Magasanikbacteria bacterium GW2011_GWA2_45_39</name>
    <dbReference type="NCBI Taxonomy" id="1619041"/>
    <lineage>
        <taxon>Bacteria</taxon>
        <taxon>Candidatus Magasanikiibacteriota</taxon>
    </lineage>
</organism>
<proteinExistence type="predicted"/>
<dbReference type="Pfam" id="PF13529">
    <property type="entry name" value="Peptidase_C39_2"/>
    <property type="match status" value="1"/>
</dbReference>
<dbReference type="AlphaFoldDB" id="A0A0G1MDD8"/>
<dbReference type="Gene3D" id="3.90.70.10">
    <property type="entry name" value="Cysteine proteinases"/>
    <property type="match status" value="1"/>
</dbReference>
<gene>
    <name evidence="7" type="ORF">UX10_C0036G0003</name>
</gene>
<name>A0A0G1MDD8_9BACT</name>
<evidence type="ECO:0000256" key="1">
    <source>
        <dbReference type="ARBA" id="ARBA00004613"/>
    </source>
</evidence>
<dbReference type="Pfam" id="PF18884">
    <property type="entry name" value="TSP3_bac"/>
    <property type="match status" value="2"/>
</dbReference>
<evidence type="ECO:0000256" key="4">
    <source>
        <dbReference type="ARBA" id="ARBA00022837"/>
    </source>
</evidence>
<feature type="signal peptide" evidence="5">
    <location>
        <begin position="1"/>
        <end position="20"/>
    </location>
</feature>
<keyword evidence="4" id="KW-0106">Calcium</keyword>
<comment type="caution">
    <text evidence="7">The sequence shown here is derived from an EMBL/GenBank/DDBJ whole genome shotgun (WGS) entry which is preliminary data.</text>
</comment>
<reference evidence="7 8" key="1">
    <citation type="journal article" date="2015" name="Nature">
        <title>rRNA introns, odd ribosomes, and small enigmatic genomes across a large radiation of phyla.</title>
        <authorList>
            <person name="Brown C.T."/>
            <person name="Hug L.A."/>
            <person name="Thomas B.C."/>
            <person name="Sharon I."/>
            <person name="Castelle C.J."/>
            <person name="Singh A."/>
            <person name="Wilkins M.J."/>
            <person name="Williams K.H."/>
            <person name="Banfield J.F."/>
        </authorList>
    </citation>
    <scope>NUCLEOTIDE SEQUENCE [LARGE SCALE GENOMIC DNA]</scope>
</reference>
<dbReference type="InterPro" id="IPR059100">
    <property type="entry name" value="TSP3_bac"/>
</dbReference>
<protein>
    <submittedName>
        <fullName evidence="7">Thrombospondin type 3 repeat superfamily protein</fullName>
    </submittedName>
</protein>
<keyword evidence="3 5" id="KW-0732">Signal</keyword>
<evidence type="ECO:0000256" key="3">
    <source>
        <dbReference type="ARBA" id="ARBA00022729"/>
    </source>
</evidence>
<evidence type="ECO:0000313" key="8">
    <source>
        <dbReference type="Proteomes" id="UP000033999"/>
    </source>
</evidence>
<evidence type="ECO:0000259" key="6">
    <source>
        <dbReference type="Pfam" id="PF13529"/>
    </source>
</evidence>
<evidence type="ECO:0000313" key="7">
    <source>
        <dbReference type="EMBL" id="KKU06254.1"/>
    </source>
</evidence>
<dbReference type="Proteomes" id="UP000033999">
    <property type="component" value="Unassembled WGS sequence"/>
</dbReference>
<accession>A0A0G1MDD8</accession>
<dbReference type="EMBL" id="LCKX01000036">
    <property type="protein sequence ID" value="KKU06254.1"/>
    <property type="molecule type" value="Genomic_DNA"/>
</dbReference>
<comment type="subcellular location">
    <subcellularLocation>
        <location evidence="1">Secreted</location>
    </subcellularLocation>
</comment>
<feature type="domain" description="Peptidase C39-like" evidence="6">
    <location>
        <begin position="25"/>
        <end position="169"/>
    </location>
</feature>